<keyword evidence="11" id="KW-0324">Glycolysis</keyword>
<dbReference type="Pfam" id="PF00224">
    <property type="entry name" value="PK"/>
    <property type="match status" value="2"/>
</dbReference>
<evidence type="ECO:0000256" key="9">
    <source>
        <dbReference type="ARBA" id="ARBA00022840"/>
    </source>
</evidence>
<feature type="domain" description="Pyruvate kinase barrel" evidence="13">
    <location>
        <begin position="348"/>
        <end position="623"/>
    </location>
</feature>
<dbReference type="InterPro" id="IPR011037">
    <property type="entry name" value="Pyrv_Knase-like_insert_dom_sf"/>
</dbReference>
<evidence type="ECO:0000256" key="2">
    <source>
        <dbReference type="ARBA" id="ARBA00004997"/>
    </source>
</evidence>
<comment type="caution">
    <text evidence="14">The sequence shown here is derived from an EMBL/GenBank/DDBJ whole genome shotgun (WGS) entry which is preliminary data.</text>
</comment>
<dbReference type="EMBL" id="JRNE01000023">
    <property type="protein sequence ID" value="KGF18348.1"/>
    <property type="molecule type" value="Genomic_DNA"/>
</dbReference>
<keyword evidence="6" id="KW-0479">Metal-binding</keyword>
<feature type="domain" description="Pyruvate kinase barrel" evidence="13">
    <location>
        <begin position="133"/>
        <end position="210"/>
    </location>
</feature>
<evidence type="ECO:0000256" key="11">
    <source>
        <dbReference type="ARBA" id="ARBA00023152"/>
    </source>
</evidence>
<accession>A0A095Y7Z5</accession>
<keyword evidence="12 14" id="KW-0670">Pyruvate</keyword>
<dbReference type="GO" id="GO:0030955">
    <property type="term" value="F:potassium ion binding"/>
    <property type="evidence" value="ECO:0007669"/>
    <property type="project" value="InterPro"/>
</dbReference>
<keyword evidence="9" id="KW-0067">ATP-binding</keyword>
<evidence type="ECO:0000256" key="7">
    <source>
        <dbReference type="ARBA" id="ARBA00022741"/>
    </source>
</evidence>
<protein>
    <recommendedName>
        <fullName evidence="4">pyruvate kinase</fullName>
        <ecNumber evidence="4">2.7.1.40</ecNumber>
    </recommendedName>
</protein>
<dbReference type="InterPro" id="IPR001697">
    <property type="entry name" value="Pyr_Knase"/>
</dbReference>
<dbReference type="SUPFAM" id="SSF51621">
    <property type="entry name" value="Phosphoenolpyruvate/pyruvate domain"/>
    <property type="match status" value="1"/>
</dbReference>
<comment type="similarity">
    <text evidence="3">Belongs to the pyruvate kinase family.</text>
</comment>
<dbReference type="GO" id="GO:0016301">
    <property type="term" value="F:kinase activity"/>
    <property type="evidence" value="ECO:0007669"/>
    <property type="project" value="UniProtKB-KW"/>
</dbReference>
<organism evidence="14 15">
    <name type="scientific">Corynebacterium freneyi DNF00450</name>
    <dbReference type="NCBI Taxonomy" id="1287475"/>
    <lineage>
        <taxon>Bacteria</taxon>
        <taxon>Bacillati</taxon>
        <taxon>Actinomycetota</taxon>
        <taxon>Actinomycetes</taxon>
        <taxon>Mycobacteriales</taxon>
        <taxon>Corynebacteriaceae</taxon>
        <taxon>Corynebacterium</taxon>
    </lineage>
</organism>
<name>A0A095Y7Z5_9CORY</name>
<dbReference type="GO" id="GO:0000287">
    <property type="term" value="F:magnesium ion binding"/>
    <property type="evidence" value="ECO:0007669"/>
    <property type="project" value="InterPro"/>
</dbReference>
<reference evidence="14 15" key="1">
    <citation type="submission" date="2014-07" db="EMBL/GenBank/DDBJ databases">
        <authorList>
            <person name="McCorrison J."/>
            <person name="Sanka R."/>
            <person name="Torralba M."/>
            <person name="Gillis M."/>
            <person name="Haft D.H."/>
            <person name="Methe B."/>
            <person name="Sutton G."/>
            <person name="Nelson K.E."/>
        </authorList>
    </citation>
    <scope>NUCLEOTIDE SEQUENCE [LARGE SCALE GENOMIC DNA]</scope>
    <source>
        <strain evidence="14 15">DNF00450</strain>
    </source>
</reference>
<evidence type="ECO:0000313" key="15">
    <source>
        <dbReference type="Proteomes" id="UP000029548"/>
    </source>
</evidence>
<evidence type="ECO:0000256" key="1">
    <source>
        <dbReference type="ARBA" id="ARBA00001958"/>
    </source>
</evidence>
<sequence>MHHDVRPLIEQLDDLIGQLDRVSADAADTLAGVHPEHRAGAENLLQYAHLRTIDIRELQNGLHDLGVTSLTTAESGVYGRLVIARAVLRALIGEEVDADVDAIIARDDAADVALDANSDRLFGIEREGVPARIMVTLPSEAADDAELVLGFAEAGMDVARINCAHDGPEAWRKMIANVNDAAQKVGRDIEVSMDLAGPKIRTGAVADGPKVGRARTTRDDAGTVLTPAKLWLTPRVVDLGGPGGPEDPDESRDGAVASLPAPVPAGLPGRPALPLTVDAGWLANLEVGSEITLHDNRSAKRHFTVTHVEDGGVLAEGNRNAYIADGTLLRHDYEKTRATGVPPVTRKLRFEVGDEMIITSETVESVPRQESGEVPRLSCTLPEAVAALQVGQPVLFDDGAIAAEVVSVGAADGSADVESADAGDADVVKHHEARLKVTRAKPGGQNLAGHKGINLPTTDLPVPALTEEDAENLRFVAENANVAAVSFIRTPEDVAHVLEELETIAAEYEAAGNAELAERTRNLGIVLKIETIPAFENLPEILVAGMRHANMGIMIARGDLAVELGFQRMGEVPGQILALAQAARVPTILGTQVLESLAKSGLPARAEITDAAFALRAECVMLNKGPHITEAIVILDDLAKKMGRSQRKNRIMLRRIRSWDGETR</sequence>
<dbReference type="SUPFAM" id="SSF50800">
    <property type="entry name" value="PK beta-barrel domain-like"/>
    <property type="match status" value="1"/>
</dbReference>
<evidence type="ECO:0000256" key="4">
    <source>
        <dbReference type="ARBA" id="ARBA00012142"/>
    </source>
</evidence>
<dbReference type="InterPro" id="IPR015793">
    <property type="entry name" value="Pyrv_Knase_brl"/>
</dbReference>
<dbReference type="eggNOG" id="COG0469">
    <property type="taxonomic scope" value="Bacteria"/>
</dbReference>
<dbReference type="GO" id="GO:0005524">
    <property type="term" value="F:ATP binding"/>
    <property type="evidence" value="ECO:0007669"/>
    <property type="project" value="UniProtKB-KW"/>
</dbReference>
<evidence type="ECO:0000256" key="5">
    <source>
        <dbReference type="ARBA" id="ARBA00022679"/>
    </source>
</evidence>
<evidence type="ECO:0000259" key="13">
    <source>
        <dbReference type="Pfam" id="PF00224"/>
    </source>
</evidence>
<comment type="cofactor">
    <cofactor evidence="1">
        <name>K(+)</name>
        <dbReference type="ChEBI" id="CHEBI:29103"/>
    </cofactor>
</comment>
<dbReference type="Gene3D" id="3.20.20.60">
    <property type="entry name" value="Phosphoenolpyruvate-binding domains"/>
    <property type="match status" value="2"/>
</dbReference>
<dbReference type="AlphaFoldDB" id="A0A095Y7Z5"/>
<dbReference type="NCBIfam" id="NF011314">
    <property type="entry name" value="PRK14725.1"/>
    <property type="match status" value="1"/>
</dbReference>
<dbReference type="UniPathway" id="UPA00109">
    <property type="reaction ID" value="UER00188"/>
</dbReference>
<dbReference type="RefSeq" id="WP_035120252.1">
    <property type="nucleotide sequence ID" value="NZ_JRNE01000023.1"/>
</dbReference>
<keyword evidence="5" id="KW-0808">Transferase</keyword>
<evidence type="ECO:0000256" key="8">
    <source>
        <dbReference type="ARBA" id="ARBA00022777"/>
    </source>
</evidence>
<dbReference type="EC" id="2.7.1.40" evidence="4"/>
<keyword evidence="10" id="KW-0460">Magnesium</keyword>
<gene>
    <name evidence="14" type="ORF">HMPREF1650_01905</name>
</gene>
<keyword evidence="7" id="KW-0547">Nucleotide-binding</keyword>
<keyword evidence="8 14" id="KW-0418">Kinase</keyword>
<dbReference type="InterPro" id="IPR040442">
    <property type="entry name" value="Pyrv_kinase-like_dom_sf"/>
</dbReference>
<evidence type="ECO:0000256" key="10">
    <source>
        <dbReference type="ARBA" id="ARBA00022842"/>
    </source>
</evidence>
<dbReference type="Gene3D" id="2.40.33.10">
    <property type="entry name" value="PK beta-barrel domain-like"/>
    <property type="match status" value="2"/>
</dbReference>
<dbReference type="InterPro" id="IPR015806">
    <property type="entry name" value="Pyrv_Knase_insert_dom_sf"/>
</dbReference>
<proteinExistence type="inferred from homology"/>
<comment type="pathway">
    <text evidence="2">Carbohydrate degradation; glycolysis; pyruvate from D-glyceraldehyde 3-phosphate: step 5/5.</text>
</comment>
<evidence type="ECO:0000256" key="6">
    <source>
        <dbReference type="ARBA" id="ARBA00022723"/>
    </source>
</evidence>
<evidence type="ECO:0000256" key="3">
    <source>
        <dbReference type="ARBA" id="ARBA00008663"/>
    </source>
</evidence>
<dbReference type="GO" id="GO:0004743">
    <property type="term" value="F:pyruvate kinase activity"/>
    <property type="evidence" value="ECO:0007669"/>
    <property type="project" value="UniProtKB-EC"/>
</dbReference>
<dbReference type="PANTHER" id="PTHR11817">
    <property type="entry name" value="PYRUVATE KINASE"/>
    <property type="match status" value="1"/>
</dbReference>
<evidence type="ECO:0000313" key="14">
    <source>
        <dbReference type="EMBL" id="KGF18348.1"/>
    </source>
</evidence>
<dbReference type="Proteomes" id="UP000029548">
    <property type="component" value="Unassembled WGS sequence"/>
</dbReference>
<dbReference type="InterPro" id="IPR015813">
    <property type="entry name" value="Pyrv/PenolPyrv_kinase-like_dom"/>
</dbReference>
<evidence type="ECO:0000256" key="12">
    <source>
        <dbReference type="ARBA" id="ARBA00023317"/>
    </source>
</evidence>